<name>A0A562SE15_9BACT</name>
<dbReference type="OrthoDB" id="1098513at2"/>
<dbReference type="InterPro" id="IPR010982">
    <property type="entry name" value="Lambda_DNA-bd_dom_sf"/>
</dbReference>
<gene>
    <name evidence="2" type="ORF">IQ13_3412</name>
</gene>
<accession>A0A562SE15</accession>
<dbReference type="SUPFAM" id="SSF47413">
    <property type="entry name" value="lambda repressor-like DNA-binding domains"/>
    <property type="match status" value="1"/>
</dbReference>
<organism evidence="2 3">
    <name type="scientific">Lacibacter cauensis</name>
    <dbReference type="NCBI Taxonomy" id="510947"/>
    <lineage>
        <taxon>Bacteria</taxon>
        <taxon>Pseudomonadati</taxon>
        <taxon>Bacteroidota</taxon>
        <taxon>Chitinophagia</taxon>
        <taxon>Chitinophagales</taxon>
        <taxon>Chitinophagaceae</taxon>
        <taxon>Lacibacter</taxon>
    </lineage>
</organism>
<evidence type="ECO:0000313" key="2">
    <source>
        <dbReference type="EMBL" id="TWI79020.1"/>
    </source>
</evidence>
<dbReference type="RefSeq" id="WP_144887810.1">
    <property type="nucleotide sequence ID" value="NZ_VLLE01000006.1"/>
</dbReference>
<dbReference type="AlphaFoldDB" id="A0A562SE15"/>
<dbReference type="CDD" id="cd00093">
    <property type="entry name" value="HTH_XRE"/>
    <property type="match status" value="1"/>
</dbReference>
<dbReference type="Gene3D" id="1.10.260.40">
    <property type="entry name" value="lambda repressor-like DNA-binding domains"/>
    <property type="match status" value="1"/>
</dbReference>
<protein>
    <submittedName>
        <fullName evidence="2">Cro/C1-type helix-turn-helix DNA-binding protein</fullName>
    </submittedName>
</protein>
<dbReference type="SMART" id="SM00530">
    <property type="entry name" value="HTH_XRE"/>
    <property type="match status" value="1"/>
</dbReference>
<proteinExistence type="predicted"/>
<dbReference type="PROSITE" id="PS50943">
    <property type="entry name" value="HTH_CROC1"/>
    <property type="match status" value="1"/>
</dbReference>
<keyword evidence="3" id="KW-1185">Reference proteome</keyword>
<dbReference type="GO" id="GO:0003677">
    <property type="term" value="F:DNA binding"/>
    <property type="evidence" value="ECO:0007669"/>
    <property type="project" value="UniProtKB-KW"/>
</dbReference>
<dbReference type="EMBL" id="VLLE01000006">
    <property type="protein sequence ID" value="TWI79020.1"/>
    <property type="molecule type" value="Genomic_DNA"/>
</dbReference>
<comment type="caution">
    <text evidence="2">The sequence shown here is derived from an EMBL/GenBank/DDBJ whole genome shotgun (WGS) entry which is preliminary data.</text>
</comment>
<feature type="domain" description="HTH cro/C1-type" evidence="1">
    <location>
        <begin position="24"/>
        <end position="79"/>
    </location>
</feature>
<keyword evidence="2" id="KW-0238">DNA-binding</keyword>
<dbReference type="Pfam" id="PF13443">
    <property type="entry name" value="HTH_26"/>
    <property type="match status" value="1"/>
</dbReference>
<dbReference type="Proteomes" id="UP000316167">
    <property type="component" value="Unassembled WGS sequence"/>
</dbReference>
<reference evidence="2 3" key="1">
    <citation type="journal article" date="2015" name="Stand. Genomic Sci.">
        <title>Genomic Encyclopedia of Bacterial and Archaeal Type Strains, Phase III: the genomes of soil and plant-associated and newly described type strains.</title>
        <authorList>
            <person name="Whitman W.B."/>
            <person name="Woyke T."/>
            <person name="Klenk H.P."/>
            <person name="Zhou Y."/>
            <person name="Lilburn T.G."/>
            <person name="Beck B.J."/>
            <person name="De Vos P."/>
            <person name="Vandamme P."/>
            <person name="Eisen J.A."/>
            <person name="Garrity G."/>
            <person name="Hugenholtz P."/>
            <person name="Kyrpides N.C."/>
        </authorList>
    </citation>
    <scope>NUCLEOTIDE SEQUENCE [LARGE SCALE GENOMIC DNA]</scope>
    <source>
        <strain evidence="2 3">CGMCC 1.7271</strain>
    </source>
</reference>
<evidence type="ECO:0000313" key="3">
    <source>
        <dbReference type="Proteomes" id="UP000316167"/>
    </source>
</evidence>
<dbReference type="InterPro" id="IPR001387">
    <property type="entry name" value="Cro/C1-type_HTH"/>
</dbReference>
<sequence length="121" mass="13825">MKSKEEIIEIEIAEIDLYIINKARELRVARRMSQLKLSIALNLAEGAVSKIENPKQRAKYNIRHINLLAKALKCNPADLLPPKPLKNDVIRAKLKITRNPKDRKGEPNYVVISKVPVKNHD</sequence>
<evidence type="ECO:0000259" key="1">
    <source>
        <dbReference type="PROSITE" id="PS50943"/>
    </source>
</evidence>